<name>A0A562VEX2_9BACT</name>
<dbReference type="CDD" id="cd06334">
    <property type="entry name" value="PBP1_ABC_ligand_binding-like"/>
    <property type="match status" value="1"/>
</dbReference>
<dbReference type="InterPro" id="IPR028082">
    <property type="entry name" value="Peripla_BP_I"/>
</dbReference>
<dbReference type="SUPFAM" id="SSF53822">
    <property type="entry name" value="Periplasmic binding protein-like I"/>
    <property type="match status" value="1"/>
</dbReference>
<protein>
    <submittedName>
        <fullName evidence="7">Branched-chain amino acid transport system substrate-binding protein</fullName>
    </submittedName>
</protein>
<evidence type="ECO:0000313" key="8">
    <source>
        <dbReference type="Proteomes" id="UP000319449"/>
    </source>
</evidence>
<sequence>MKKYTGMLAMAAALLLALPAWGAESIKVGGLWDLTGVTADVGKPFAEGVQDAIAHVNSKGGVNGKKIELINVDYAYKIPQANATYKKFVEQDKVVMINGWGTGDTEALKDTISKDKIPYFSASFSGHLTNPAKTPYNFFVGASYSDQIRGFLQHVKKNWKDKSRAPKVAFIYPNHGFGKAPIEAGRQYAKELGIDLVHEEIIPASFQDVTSNLLNMQKKAPDYAYVQTTVSWCAVLLKDAKKLGIKTVFFLGNYGMTEALPALAKDAAEGVYGMATHVPYGANVPGMKQILEFNKKNPANSADTVYIRGWAYGLTWAEGLRIADKNKQLTGEGVKKALETLKNFDTGGLTPPVTYTAADHRPTTKTTIYVIKGGKMAKVEDQETPRRKEWLGL</sequence>
<feature type="domain" description="Leucine-binding protein" evidence="6">
    <location>
        <begin position="25"/>
        <end position="374"/>
    </location>
</feature>
<dbReference type="Pfam" id="PF13458">
    <property type="entry name" value="Peripla_BP_6"/>
    <property type="match status" value="1"/>
</dbReference>
<dbReference type="PRINTS" id="PR00337">
    <property type="entry name" value="LEUILEVALBP"/>
</dbReference>
<accession>A0A562VEX2</accession>
<dbReference type="OrthoDB" id="7337537at2"/>
<dbReference type="PANTHER" id="PTHR47235:SF1">
    <property type="entry name" value="BLR6548 PROTEIN"/>
    <property type="match status" value="1"/>
</dbReference>
<dbReference type="Gene3D" id="3.40.50.2300">
    <property type="match status" value="2"/>
</dbReference>
<dbReference type="RefSeq" id="WP_145024951.1">
    <property type="nucleotide sequence ID" value="NZ_VLLN01000027.1"/>
</dbReference>
<dbReference type="EMBL" id="VLLN01000027">
    <property type="protein sequence ID" value="TWJ16453.1"/>
    <property type="molecule type" value="Genomic_DNA"/>
</dbReference>
<evidence type="ECO:0000313" key="7">
    <source>
        <dbReference type="EMBL" id="TWJ16453.1"/>
    </source>
</evidence>
<proteinExistence type="inferred from homology"/>
<comment type="similarity">
    <text evidence="1">Belongs to the leucine-binding protein family.</text>
</comment>
<evidence type="ECO:0000256" key="2">
    <source>
        <dbReference type="ARBA" id="ARBA00022448"/>
    </source>
</evidence>
<comment type="caution">
    <text evidence="7">The sequence shown here is derived from an EMBL/GenBank/DDBJ whole genome shotgun (WGS) entry which is preliminary data.</text>
</comment>
<dbReference type="GO" id="GO:0006865">
    <property type="term" value="P:amino acid transport"/>
    <property type="evidence" value="ECO:0007669"/>
    <property type="project" value="UniProtKB-KW"/>
</dbReference>
<reference evidence="7 8" key="1">
    <citation type="submission" date="2019-07" db="EMBL/GenBank/DDBJ databases">
        <title>Genomic Encyclopedia of Archaeal and Bacterial Type Strains, Phase II (KMG-II): from individual species to whole genera.</title>
        <authorList>
            <person name="Goeker M."/>
        </authorList>
    </citation>
    <scope>NUCLEOTIDE SEQUENCE [LARGE SCALE GENOMIC DNA]</scope>
    <source>
        <strain evidence="7 8">ATCC BAA-1139</strain>
    </source>
</reference>
<gene>
    <name evidence="7" type="ORF">JN12_03395</name>
</gene>
<keyword evidence="2" id="KW-0813">Transport</keyword>
<evidence type="ECO:0000259" key="6">
    <source>
        <dbReference type="Pfam" id="PF13458"/>
    </source>
</evidence>
<evidence type="ECO:0000256" key="5">
    <source>
        <dbReference type="SAM" id="SignalP"/>
    </source>
</evidence>
<dbReference type="InterPro" id="IPR028081">
    <property type="entry name" value="Leu-bd"/>
</dbReference>
<feature type="signal peptide" evidence="5">
    <location>
        <begin position="1"/>
        <end position="22"/>
    </location>
</feature>
<keyword evidence="4" id="KW-0029">Amino-acid transport</keyword>
<dbReference type="Proteomes" id="UP000319449">
    <property type="component" value="Unassembled WGS sequence"/>
</dbReference>
<dbReference type="PANTHER" id="PTHR47235">
    <property type="entry name" value="BLR6548 PROTEIN"/>
    <property type="match status" value="1"/>
</dbReference>
<keyword evidence="3 5" id="KW-0732">Signal</keyword>
<evidence type="ECO:0000256" key="3">
    <source>
        <dbReference type="ARBA" id="ARBA00022729"/>
    </source>
</evidence>
<evidence type="ECO:0000256" key="1">
    <source>
        <dbReference type="ARBA" id="ARBA00010062"/>
    </source>
</evidence>
<dbReference type="AlphaFoldDB" id="A0A562VEX2"/>
<keyword evidence="8" id="KW-1185">Reference proteome</keyword>
<feature type="chain" id="PRO_5021779743" evidence="5">
    <location>
        <begin position="23"/>
        <end position="393"/>
    </location>
</feature>
<dbReference type="InterPro" id="IPR000709">
    <property type="entry name" value="Leu_Ile_Val-bd"/>
</dbReference>
<organism evidence="7 8">
    <name type="scientific">Geobacter argillaceus</name>
    <dbReference type="NCBI Taxonomy" id="345631"/>
    <lineage>
        <taxon>Bacteria</taxon>
        <taxon>Pseudomonadati</taxon>
        <taxon>Thermodesulfobacteriota</taxon>
        <taxon>Desulfuromonadia</taxon>
        <taxon>Geobacterales</taxon>
        <taxon>Geobacteraceae</taxon>
        <taxon>Geobacter</taxon>
    </lineage>
</organism>
<evidence type="ECO:0000256" key="4">
    <source>
        <dbReference type="ARBA" id="ARBA00022970"/>
    </source>
</evidence>